<protein>
    <submittedName>
        <fullName evidence="8">Discoidin domain-containing protein</fullName>
    </submittedName>
</protein>
<dbReference type="Gene3D" id="3.20.20.80">
    <property type="entry name" value="Glycosidases"/>
    <property type="match status" value="1"/>
</dbReference>
<evidence type="ECO:0000313" key="8">
    <source>
        <dbReference type="EMBL" id="HIZ13106.1"/>
    </source>
</evidence>
<dbReference type="PANTHER" id="PTHR22762">
    <property type="entry name" value="ALPHA-GLUCOSIDASE"/>
    <property type="match status" value="1"/>
</dbReference>
<keyword evidence="4" id="KW-0472">Membrane</keyword>
<evidence type="ECO:0000256" key="5">
    <source>
        <dbReference type="SAM" id="SignalP"/>
    </source>
</evidence>
<dbReference type="Pfam" id="PF13802">
    <property type="entry name" value="Gal_mutarotas_2"/>
    <property type="match status" value="1"/>
</dbReference>
<dbReference type="Pfam" id="PF01055">
    <property type="entry name" value="Glyco_hydro_31_2nd"/>
    <property type="match status" value="1"/>
</dbReference>
<dbReference type="PROSITE" id="PS50853">
    <property type="entry name" value="FN3"/>
    <property type="match status" value="1"/>
</dbReference>
<dbReference type="InterPro" id="IPR003961">
    <property type="entry name" value="FN3_dom"/>
</dbReference>
<dbReference type="InterPro" id="IPR008979">
    <property type="entry name" value="Galactose-bd-like_sf"/>
</dbReference>
<dbReference type="SUPFAM" id="SSF51445">
    <property type="entry name" value="(Trans)glycosidases"/>
    <property type="match status" value="1"/>
</dbReference>
<evidence type="ECO:0000256" key="3">
    <source>
        <dbReference type="SAM" id="MobiDB-lite"/>
    </source>
</evidence>
<dbReference type="Gene3D" id="2.60.40.1080">
    <property type="match status" value="1"/>
</dbReference>
<dbReference type="CDD" id="cd14752">
    <property type="entry name" value="GH31_N"/>
    <property type="match status" value="1"/>
</dbReference>
<keyword evidence="5" id="KW-0732">Signal</keyword>
<dbReference type="InterPro" id="IPR011013">
    <property type="entry name" value="Gal_mutarotase_sf_dom"/>
</dbReference>
<feature type="domain" description="Fibronectin type-III" evidence="7">
    <location>
        <begin position="969"/>
        <end position="1052"/>
    </location>
</feature>
<dbReference type="SUPFAM" id="SSF74650">
    <property type="entry name" value="Galactose mutarotase-like"/>
    <property type="match status" value="1"/>
</dbReference>
<gene>
    <name evidence="8" type="ORF">H9817_04200</name>
</gene>
<keyword evidence="2" id="KW-0378">Hydrolase</keyword>
<dbReference type="Pfam" id="PF00754">
    <property type="entry name" value="F5_F8_type_C"/>
    <property type="match status" value="2"/>
</dbReference>
<dbReference type="Gene3D" id="1.20.1270.90">
    <property type="entry name" value="AF1782-like"/>
    <property type="match status" value="1"/>
</dbReference>
<dbReference type="Gene3D" id="2.60.40.1180">
    <property type="entry name" value="Golgi alpha-mannosidase II"/>
    <property type="match status" value="2"/>
</dbReference>
<feature type="transmembrane region" description="Helical" evidence="4">
    <location>
        <begin position="2091"/>
        <end position="2112"/>
    </location>
</feature>
<dbReference type="Gene3D" id="2.60.40.1760">
    <property type="entry name" value="glycosyl hydrolase (family 31)"/>
    <property type="match status" value="1"/>
</dbReference>
<keyword evidence="4" id="KW-0812">Transmembrane</keyword>
<dbReference type="EMBL" id="DXCD01000109">
    <property type="protein sequence ID" value="HIZ13106.1"/>
    <property type="molecule type" value="Genomic_DNA"/>
</dbReference>
<accession>A0A9D2D9U0</accession>
<name>A0A9D2D9U0_9FIRM</name>
<dbReference type="Gene3D" id="2.60.40.10">
    <property type="entry name" value="Immunoglobulins"/>
    <property type="match status" value="1"/>
</dbReference>
<feature type="region of interest" description="Disordered" evidence="3">
    <location>
        <begin position="2062"/>
        <end position="2088"/>
    </location>
</feature>
<proteinExistence type="inferred from homology"/>
<dbReference type="InterPro" id="IPR048395">
    <property type="entry name" value="Glyco_hydro_31_C"/>
</dbReference>
<evidence type="ECO:0000256" key="2">
    <source>
        <dbReference type="ARBA" id="ARBA00023295"/>
    </source>
</evidence>
<dbReference type="InterPro" id="IPR036116">
    <property type="entry name" value="FN3_sf"/>
</dbReference>
<feature type="signal peptide" evidence="5">
    <location>
        <begin position="1"/>
        <end position="22"/>
    </location>
</feature>
<dbReference type="InterPro" id="IPR013780">
    <property type="entry name" value="Glyco_hydro_b"/>
</dbReference>
<sequence>MKKRQKQILTGSMAFVMTFTTAATMLPADVFAAPEEFRGQLSSVTDAREDGNVVYVEFNDGAVEAKITFLEDGIFRYNVDPTGDFSKYAKPRSESHKGRIQQRPDESDEYSHPSAKVTEDDENVTITAGATSIVFDKDTALMTVKNGDQVVMQEKEPLRINDSSTVQTLVKQDSEDFFGGGTQNGRFVHTGESINIVNESGWTDGGVASPNPFYYTTGGYGVLRNTFADGWYDFGEDSADTVTTEHREAELDAYYFVSDTADKTSTVQNLLQDYYTVTGNPVLLPEYGFYLGHLNAYNRDSWDTSYYEETNAETETTYRAQAWTTKGTDSSDSEGTTVYENGRAAGYVLSGEYAAETLNGHGPSVAAENFPAGTETPYEYSARHVLDTYQEYDMPLGFFLPNDGYGAGYGQNGYYKTGGVDEDGSSSAERLAAVEANVENLAEFTEYANSKGVATGLWTQSYLVPDSNPNTYWHLLRDFAAEVKTGGVTTLKTDVAWVGNGYSMQLDGVKMAYETVTTSVGMRPNIISLDGWAGSQRYNSVWTGDQSGGQWEYIRFHIPTYIGQSLSGNPNIGSDMDGIHGGAPLIAARDYQWKSMTPQMLDMDGWGSYVKAPYTHGDPYTGISRMYLKLKAQMMPYTYTNAYAAANIDTGNGDTGLPMVRAMFLEFPEDDYAASKAMQYQYMYGPSLLVAPVYQDTEADAEGNDIRNNIYLPNDDGEETVWIDYFTGEQYQGGQAVNGYDAPLWKLPLFVKNGAIIPMYEENNNPETDLDKSNRIVEFWPAGSTEYTVIEDDGSTMTNETTEDEEYGTIDHISYGGRVSTKLTSVVEDGTATLTAEASEGSYDGYDKNKNTEFIVNVSEEPESIVAKNGDQTLDIVTVESLADFEETVPGEDEVVYFYDASPAIKTYIPDESKEQKLQEMVADVEVAPKLHVKFAETDASANAQTLVINGFVNDGEFGKDELNENLTAPTPTAPEESKTPTSIRVTWEPVADAESYEVMVDGIINSVGSNTYFDHVDLAYNSEHTYQVRSRNAEGYSEWSTPELVTNSLDDPWRNVPDSTVSWTGGDDWGALANATDHNTATMFHSTGNVVNDAVPFILDLGQGYRLDEFRYYPRGEGQGGDGNVGVNSNGTVQQMDVYISLDGQNWKQMHVGADDPWSYVEDTSIDDNVKTVELNGEFARYVKLVVTRSNGGFFAANELAVYKVDGSKGFAVGSIGINGNSEVTETDYNNMRNYLGIGSEAPAFATQVAQYGLDINYNNVYDVYDYAYTMFKLDGGTKKTGSVAGNALLLASAESLKAGDTLTIDVYADNVENLNAFGEVLYYDKGQLQFAGIEGGAGALNMENLSIGQEGYENPYVNLAFANRGDKDLYSGSGILATIKMTAKTDIENVADAIDLSSVMLIGPDYSVITTDAGNVPTIPEVPEGTTTEYGMSDFTITMTNDVLTTDEEGTNVTQIVQQGSYEPLFNGTNGREFEFKYDLGPDPLPDYVKLPTTMHFAFNEAKPLTNFTVYNSDQAGNGYLTSVSAVITFEDDTTKELSFAEEAAAYEFVVDSEKNVKNVDITFESATGNASYSDPSENRMLTLGEIDFLYTESVPVTGIAPAEDNVTELYVGYLADVNAVITPENAPNQFFMAESSDPSVASIITLADENGYPIYKVRGMSEGTATITLISAADESIKAEYTVNVKAGVDKSALQAVYDQYKNTPESLYTEESYQEFKTALDNAATILVKADATRSEVETAAATLEQKYKALEVVPVDDSMALGSEIVANADGLYSESNTADKMFDGSLDTYWESPYGGSNANLPKDVIITLDDIYRLEQVSFTSHTIQNGGVTEYEVAVSMDGQTWTKVAAGSVDPEEYKQGQNVTVDARFLPVNAQYVKFTVLGAVGRVPAEDNVYGRVAEMVLFGTSQAAVDKEQAQAELQAKVDEMKAKLNLNYTEASWNAFQAKIAEAEAMLQNAGEYTAQNMRDMTTALDNAFAALEVNDQPGGTTPKENLQAAVDALKGLDEKRYTADSWAVFKNALDAAQAVLNKEGASDQEYTDALAALDAAYKGLVEKETPTYPSKPGSGNAGGSGSGSGGAVQTGDAASPAAVLAVLVISGGAVTVLARRRKMR</sequence>
<feature type="compositionally biased region" description="Gly residues" evidence="3">
    <location>
        <begin position="2073"/>
        <end position="2086"/>
    </location>
</feature>
<dbReference type="Gene3D" id="1.20.1270.70">
    <property type="entry name" value="Designed single chain three-helix bundle"/>
    <property type="match status" value="2"/>
</dbReference>
<dbReference type="Pfam" id="PF07554">
    <property type="entry name" value="FIVAR"/>
    <property type="match status" value="3"/>
</dbReference>
<dbReference type="PANTHER" id="PTHR22762:SF166">
    <property type="entry name" value="ALPHA-GLUCOSIDASE"/>
    <property type="match status" value="1"/>
</dbReference>
<reference evidence="8" key="1">
    <citation type="journal article" date="2021" name="PeerJ">
        <title>Extensive microbial diversity within the chicken gut microbiome revealed by metagenomics and culture.</title>
        <authorList>
            <person name="Gilroy R."/>
            <person name="Ravi A."/>
            <person name="Getino M."/>
            <person name="Pursley I."/>
            <person name="Horton D.L."/>
            <person name="Alikhan N.F."/>
            <person name="Baker D."/>
            <person name="Gharbi K."/>
            <person name="Hall N."/>
            <person name="Watson M."/>
            <person name="Adriaenssens E.M."/>
            <person name="Foster-Nyarko E."/>
            <person name="Jarju S."/>
            <person name="Secka A."/>
            <person name="Antonio M."/>
            <person name="Oren A."/>
            <person name="Chaudhuri R.R."/>
            <person name="La Ragione R."/>
            <person name="Hildebrand F."/>
            <person name="Pallen M.J."/>
        </authorList>
    </citation>
    <scope>NUCLEOTIDE SEQUENCE</scope>
    <source>
        <strain evidence="8">ChiGjej1B1-13045</strain>
    </source>
</reference>
<dbReference type="InterPro" id="IPR000421">
    <property type="entry name" value="FA58C"/>
</dbReference>
<dbReference type="SUPFAM" id="SSF49785">
    <property type="entry name" value="Galactose-binding domain-like"/>
    <property type="match status" value="2"/>
</dbReference>
<dbReference type="SUPFAM" id="SSF49265">
    <property type="entry name" value="Fibronectin type III"/>
    <property type="match status" value="1"/>
</dbReference>
<dbReference type="Gene3D" id="2.60.40.680">
    <property type="match status" value="1"/>
</dbReference>
<evidence type="ECO:0000313" key="9">
    <source>
        <dbReference type="Proteomes" id="UP000824017"/>
    </source>
</evidence>
<dbReference type="SUPFAM" id="SSF49384">
    <property type="entry name" value="Carbohydrate-binding domain"/>
    <property type="match status" value="1"/>
</dbReference>
<dbReference type="SUPFAM" id="SSF49373">
    <property type="entry name" value="Invasin/intimin cell-adhesion fragments"/>
    <property type="match status" value="1"/>
</dbReference>
<dbReference type="Proteomes" id="UP000824017">
    <property type="component" value="Unassembled WGS sequence"/>
</dbReference>
<feature type="compositionally biased region" description="Basic and acidic residues" evidence="3">
    <location>
        <begin position="91"/>
        <end position="111"/>
    </location>
</feature>
<organism evidence="8 9">
    <name type="scientific">Candidatus Mediterraneibacter stercorigallinarum</name>
    <dbReference type="NCBI Taxonomy" id="2838686"/>
    <lineage>
        <taxon>Bacteria</taxon>
        <taxon>Bacillati</taxon>
        <taxon>Bacillota</taxon>
        <taxon>Clostridia</taxon>
        <taxon>Lachnospirales</taxon>
        <taxon>Lachnospiraceae</taxon>
        <taxon>Mediterraneibacter</taxon>
    </lineage>
</organism>
<evidence type="ECO:0000259" key="7">
    <source>
        <dbReference type="PROSITE" id="PS50853"/>
    </source>
</evidence>
<dbReference type="Gene3D" id="2.60.120.260">
    <property type="entry name" value="Galactose-binding domain-like"/>
    <property type="match status" value="3"/>
</dbReference>
<dbReference type="Pfam" id="PF21365">
    <property type="entry name" value="Glyco_hydro_31_3rd"/>
    <property type="match status" value="1"/>
</dbReference>
<feature type="chain" id="PRO_5038646842" evidence="5">
    <location>
        <begin position="23"/>
        <end position="2118"/>
    </location>
</feature>
<dbReference type="GO" id="GO:0004553">
    <property type="term" value="F:hydrolase activity, hydrolyzing O-glycosyl compounds"/>
    <property type="evidence" value="ECO:0007669"/>
    <property type="project" value="InterPro"/>
</dbReference>
<dbReference type="CDD" id="cd00063">
    <property type="entry name" value="FN3"/>
    <property type="match status" value="1"/>
</dbReference>
<dbReference type="CDD" id="cd08759">
    <property type="entry name" value="Type_III_cohesin_like"/>
    <property type="match status" value="1"/>
</dbReference>
<reference evidence="8" key="2">
    <citation type="submission" date="2021-04" db="EMBL/GenBank/DDBJ databases">
        <authorList>
            <person name="Gilroy R."/>
        </authorList>
    </citation>
    <scope>NUCLEOTIDE SEQUENCE</scope>
    <source>
        <strain evidence="8">ChiGjej1B1-13045</strain>
    </source>
</reference>
<dbReference type="PROSITE" id="PS50022">
    <property type="entry name" value="FA58C_3"/>
    <property type="match status" value="1"/>
</dbReference>
<keyword evidence="4" id="KW-1133">Transmembrane helix</keyword>
<evidence type="ECO:0000259" key="6">
    <source>
        <dbReference type="PROSITE" id="PS50022"/>
    </source>
</evidence>
<keyword evidence="2" id="KW-0326">Glycosidase</keyword>
<feature type="domain" description="F5/8 type C" evidence="6">
    <location>
        <begin position="1753"/>
        <end position="1903"/>
    </location>
</feature>
<evidence type="ECO:0000256" key="1">
    <source>
        <dbReference type="ARBA" id="ARBA00007806"/>
    </source>
</evidence>
<comment type="caution">
    <text evidence="8">The sequence shown here is derived from an EMBL/GenBank/DDBJ whole genome shotgun (WGS) entry which is preliminary data.</text>
</comment>
<evidence type="ECO:0000256" key="4">
    <source>
        <dbReference type="SAM" id="Phobius"/>
    </source>
</evidence>
<dbReference type="InterPro" id="IPR008964">
    <property type="entry name" value="Invasin/intimin_cell_adhesion"/>
</dbReference>
<dbReference type="InterPro" id="IPR008965">
    <property type="entry name" value="CBM2/CBM3_carb-bd_dom_sf"/>
</dbReference>
<dbReference type="InterPro" id="IPR025887">
    <property type="entry name" value="Glyco_hydro_31_N_dom"/>
</dbReference>
<dbReference type="GO" id="GO:0005975">
    <property type="term" value="P:carbohydrate metabolic process"/>
    <property type="evidence" value="ECO:0007669"/>
    <property type="project" value="InterPro"/>
</dbReference>
<dbReference type="SUPFAM" id="SSF51011">
    <property type="entry name" value="Glycosyl hydrolase domain"/>
    <property type="match status" value="1"/>
</dbReference>
<dbReference type="InterPro" id="IPR017853">
    <property type="entry name" value="GH"/>
</dbReference>
<feature type="region of interest" description="Disordered" evidence="3">
    <location>
        <begin position="86"/>
        <end position="118"/>
    </location>
</feature>
<dbReference type="InterPro" id="IPR000322">
    <property type="entry name" value="Glyco_hydro_31_TIM"/>
</dbReference>
<dbReference type="GO" id="GO:0030246">
    <property type="term" value="F:carbohydrate binding"/>
    <property type="evidence" value="ECO:0007669"/>
    <property type="project" value="InterPro"/>
</dbReference>
<comment type="similarity">
    <text evidence="1">Belongs to the glycosyl hydrolase 31 family.</text>
</comment>
<dbReference type="InterPro" id="IPR013783">
    <property type="entry name" value="Ig-like_fold"/>
</dbReference>